<feature type="compositionally biased region" description="Low complexity" evidence="1">
    <location>
        <begin position="122"/>
        <end position="140"/>
    </location>
</feature>
<feature type="compositionally biased region" description="Basic and acidic residues" evidence="1">
    <location>
        <begin position="256"/>
        <end position="271"/>
    </location>
</feature>
<feature type="compositionally biased region" description="Low complexity" evidence="1">
    <location>
        <begin position="319"/>
        <end position="331"/>
    </location>
</feature>
<sequence length="369" mass="40174">MQENKEPLSRTGEKKRGSEARPLELERKLDRDVAADEVENKNTETSTPTPESEVSETETLLADMIEDGGVNIHVEFKEELKDVISKGTSSSTTTTEEPEISLPKDMNSFMLLDDELQTFRESTPSTTSSSTTSTTTTTTPTPTPTVFRGGFTFSEPPKVDRSKEKEANPWSFLDHFSKEIDKDVDDEIQSFGSPLEISDDSFYTTSSEDNHPSSSAEDEAKVEEVQMEKETLWIRPFSSESGSDGASDDFGGWKLSEVERNDLSRQQDGRAQDGSAQSPEEEGDGHTVPAKVVEIQIPTRSRSSEETASGGTSNGGGSRIPSPFSSTSSGASDDETRETTMLPTLPAPTTDLEEPVRLIPTSTSVSTSS</sequence>
<evidence type="ECO:0000256" key="1">
    <source>
        <dbReference type="SAM" id="MobiDB-lite"/>
    </source>
</evidence>
<feature type="compositionally biased region" description="Basic and acidic residues" evidence="1">
    <location>
        <begin position="1"/>
        <end position="42"/>
    </location>
</feature>
<feature type="compositionally biased region" description="Polar residues" evidence="1">
    <location>
        <begin position="360"/>
        <end position="369"/>
    </location>
</feature>
<organism evidence="2">
    <name type="scientific">Cyprideis torosa</name>
    <dbReference type="NCBI Taxonomy" id="163714"/>
    <lineage>
        <taxon>Eukaryota</taxon>
        <taxon>Metazoa</taxon>
        <taxon>Ecdysozoa</taxon>
        <taxon>Arthropoda</taxon>
        <taxon>Crustacea</taxon>
        <taxon>Oligostraca</taxon>
        <taxon>Ostracoda</taxon>
        <taxon>Podocopa</taxon>
        <taxon>Podocopida</taxon>
        <taxon>Cytherocopina</taxon>
        <taxon>Cytheroidea</taxon>
        <taxon>Cytherideidae</taxon>
        <taxon>Cyprideis</taxon>
    </lineage>
</organism>
<feature type="region of interest" description="Disordered" evidence="1">
    <location>
        <begin position="84"/>
        <end position="106"/>
    </location>
</feature>
<feature type="region of interest" description="Disordered" evidence="1">
    <location>
        <begin position="1"/>
        <end position="56"/>
    </location>
</feature>
<feature type="region of interest" description="Disordered" evidence="1">
    <location>
        <begin position="118"/>
        <end position="167"/>
    </location>
</feature>
<feature type="compositionally biased region" description="Basic and acidic residues" evidence="1">
    <location>
        <begin position="157"/>
        <end position="167"/>
    </location>
</feature>
<feature type="compositionally biased region" description="Low complexity" evidence="1">
    <location>
        <begin position="339"/>
        <end position="350"/>
    </location>
</feature>
<feature type="compositionally biased region" description="Basic and acidic residues" evidence="1">
    <location>
        <begin position="218"/>
        <end position="232"/>
    </location>
</feature>
<feature type="compositionally biased region" description="Low complexity" evidence="1">
    <location>
        <begin position="43"/>
        <end position="52"/>
    </location>
</feature>
<feature type="compositionally biased region" description="Polar residues" evidence="1">
    <location>
        <begin position="201"/>
        <end position="215"/>
    </location>
</feature>
<accession>A0A7R8WQA2</accession>
<dbReference type="AlphaFoldDB" id="A0A7R8WQA2"/>
<dbReference type="EMBL" id="OB665652">
    <property type="protein sequence ID" value="CAD7233108.1"/>
    <property type="molecule type" value="Genomic_DNA"/>
</dbReference>
<reference evidence="2" key="1">
    <citation type="submission" date="2020-11" db="EMBL/GenBank/DDBJ databases">
        <authorList>
            <person name="Tran Van P."/>
        </authorList>
    </citation>
    <scope>NUCLEOTIDE SEQUENCE</scope>
</reference>
<gene>
    <name evidence="2" type="ORF">CTOB1V02_LOCUS10931</name>
</gene>
<feature type="non-terminal residue" evidence="2">
    <location>
        <position position="1"/>
    </location>
</feature>
<protein>
    <submittedName>
        <fullName evidence="2">Uncharacterized protein</fullName>
    </submittedName>
</protein>
<name>A0A7R8WQA2_9CRUS</name>
<feature type="region of interest" description="Disordered" evidence="1">
    <location>
        <begin position="184"/>
        <end position="369"/>
    </location>
</feature>
<proteinExistence type="predicted"/>
<feature type="compositionally biased region" description="Low complexity" evidence="1">
    <location>
        <begin position="238"/>
        <end position="252"/>
    </location>
</feature>
<evidence type="ECO:0000313" key="2">
    <source>
        <dbReference type="EMBL" id="CAD7233108.1"/>
    </source>
</evidence>